<proteinExistence type="predicted"/>
<dbReference type="InterPro" id="IPR050768">
    <property type="entry name" value="UPF0353/GerABKA_families"/>
</dbReference>
<dbReference type="PROSITE" id="PS50005">
    <property type="entry name" value="TPR"/>
    <property type="match status" value="1"/>
</dbReference>
<gene>
    <name evidence="5" type="ORF">B7P33_16450</name>
</gene>
<keyword evidence="3" id="KW-0472">Membrane</keyword>
<feature type="compositionally biased region" description="Basic and acidic residues" evidence="2">
    <location>
        <begin position="466"/>
        <end position="480"/>
    </location>
</feature>
<keyword evidence="1" id="KW-0802">TPR repeat</keyword>
<feature type="transmembrane region" description="Helical" evidence="3">
    <location>
        <begin position="67"/>
        <end position="88"/>
    </location>
</feature>
<dbReference type="SUPFAM" id="SSF48452">
    <property type="entry name" value="TPR-like"/>
    <property type="match status" value="1"/>
</dbReference>
<dbReference type="Pfam" id="PF13519">
    <property type="entry name" value="VWA_2"/>
    <property type="match status" value="1"/>
</dbReference>
<feature type="transmembrane region" description="Helical" evidence="3">
    <location>
        <begin position="20"/>
        <end position="38"/>
    </location>
</feature>
<dbReference type="InterPro" id="IPR036465">
    <property type="entry name" value="vWFA_dom_sf"/>
</dbReference>
<dbReference type="AlphaFoldDB" id="A0A2A4G4G4"/>
<dbReference type="Gene3D" id="1.25.40.10">
    <property type="entry name" value="Tetratricopeptide repeat domain"/>
    <property type="match status" value="1"/>
</dbReference>
<dbReference type="PANTHER" id="PTHR22550:SF14">
    <property type="entry name" value="VWFA DOMAIN-CONTAINING PROTEIN"/>
    <property type="match status" value="1"/>
</dbReference>
<name>A0A2A4G4G4_9FLAO</name>
<feature type="domain" description="VWFA" evidence="4">
    <location>
        <begin position="102"/>
        <end position="207"/>
    </location>
</feature>
<evidence type="ECO:0000256" key="2">
    <source>
        <dbReference type="SAM" id="MobiDB-lite"/>
    </source>
</evidence>
<dbReference type="EMBL" id="NBWU01000007">
    <property type="protein sequence ID" value="PCE62868.1"/>
    <property type="molecule type" value="Genomic_DNA"/>
</dbReference>
<accession>A0A2A4G4G4</accession>
<reference evidence="5 6" key="1">
    <citation type="submission" date="2017-04" db="EMBL/GenBank/DDBJ databases">
        <title>A new member of the family Flavobacteriaceae isolated from ascidians.</title>
        <authorList>
            <person name="Chen L."/>
        </authorList>
    </citation>
    <scope>NUCLEOTIDE SEQUENCE [LARGE SCALE GENOMIC DNA]</scope>
    <source>
        <strain evidence="5 6">HQA918</strain>
    </source>
</reference>
<sequence>MDKANLHIDWEQFHFLRGEYLWWLLLPALVLLVSIFLLRDKNQWKKHIAKHLRPYVIQKGSEWKTQLIYISLIFMFGLGFVAVLGPTWKKEEGPTKKTASKLVIALDLSQSMLTEDVSPNRLERAKFKIHDLLEANPRAATNLLAFSGSTHTVIPFTIDYKILKDNLDGLLPRMMPQKGTSYALLYQKLDTLLAQVEAPAKVLIFTDDLSEVDVNATAALTSRLNMELFFYPFATLQGGKIPGHTQVHSALNANQKQALSALDKVTVMEPTLDATDMEGFAKTISEHLIFEDQDKDKETHWLDEGYWVCIPLLIFFLFSFRKGWGLQSVVLLFLLGSCSPMENDPEGFKFKNLFLTQDYRAQKAYERGDYALAAQLYTDPLYQGMAYFKAGDLLSAQTAFSQDSTQAGQYNLSLTYLKLGEYHKSAEVLEELVARNPDFSKAQQSLQTLEAVMPSLDTMRLDQVDRNPAKQRAKNEKNDSLEDLSGGGQKATEKDMQQSRKEETLTTGIRKGKEMEELPDDFQAGQGQMPKNVLMRKVDDDPALFLTRKFRYQVKKKQVPTQKSENSW</sequence>
<comment type="caution">
    <text evidence="5">The sequence shown here is derived from an EMBL/GenBank/DDBJ whole genome shotgun (WGS) entry which is preliminary data.</text>
</comment>
<organism evidence="5 6">
    <name type="scientific">Sediminicola luteus</name>
    <dbReference type="NCBI Taxonomy" id="319238"/>
    <lineage>
        <taxon>Bacteria</taxon>
        <taxon>Pseudomonadati</taxon>
        <taxon>Bacteroidota</taxon>
        <taxon>Flavobacteriia</taxon>
        <taxon>Flavobacteriales</taxon>
        <taxon>Flavobacteriaceae</taxon>
        <taxon>Sediminicola</taxon>
    </lineage>
</organism>
<evidence type="ECO:0000256" key="1">
    <source>
        <dbReference type="PROSITE-ProRule" id="PRU00339"/>
    </source>
</evidence>
<evidence type="ECO:0000256" key="3">
    <source>
        <dbReference type="SAM" id="Phobius"/>
    </source>
</evidence>
<dbReference type="InterPro" id="IPR002035">
    <property type="entry name" value="VWF_A"/>
</dbReference>
<keyword evidence="6" id="KW-1185">Reference proteome</keyword>
<dbReference type="InterPro" id="IPR019734">
    <property type="entry name" value="TPR_rpt"/>
</dbReference>
<dbReference type="SUPFAM" id="SSF53300">
    <property type="entry name" value="vWA-like"/>
    <property type="match status" value="1"/>
</dbReference>
<feature type="compositionally biased region" description="Basic and acidic residues" evidence="2">
    <location>
        <begin position="491"/>
        <end position="504"/>
    </location>
</feature>
<feature type="repeat" description="TPR" evidence="1">
    <location>
        <begin position="406"/>
        <end position="439"/>
    </location>
</feature>
<protein>
    <recommendedName>
        <fullName evidence="4">VWFA domain-containing protein</fullName>
    </recommendedName>
</protein>
<dbReference type="OrthoDB" id="9807628at2"/>
<dbReference type="InterPro" id="IPR011990">
    <property type="entry name" value="TPR-like_helical_dom_sf"/>
</dbReference>
<dbReference type="Proteomes" id="UP000219559">
    <property type="component" value="Unassembled WGS sequence"/>
</dbReference>
<keyword evidence="3" id="KW-1133">Transmembrane helix</keyword>
<evidence type="ECO:0000259" key="4">
    <source>
        <dbReference type="Pfam" id="PF13519"/>
    </source>
</evidence>
<evidence type="ECO:0000313" key="6">
    <source>
        <dbReference type="Proteomes" id="UP000219559"/>
    </source>
</evidence>
<dbReference type="Gene3D" id="3.40.50.410">
    <property type="entry name" value="von Willebrand factor, type A domain"/>
    <property type="match status" value="1"/>
</dbReference>
<feature type="region of interest" description="Disordered" evidence="2">
    <location>
        <begin position="466"/>
        <end position="531"/>
    </location>
</feature>
<dbReference type="RefSeq" id="WP_097440977.1">
    <property type="nucleotide sequence ID" value="NZ_KZ300477.1"/>
</dbReference>
<dbReference type="PANTHER" id="PTHR22550">
    <property type="entry name" value="SPORE GERMINATION PROTEIN"/>
    <property type="match status" value="1"/>
</dbReference>
<keyword evidence="3" id="KW-0812">Transmembrane</keyword>
<evidence type="ECO:0000313" key="5">
    <source>
        <dbReference type="EMBL" id="PCE62868.1"/>
    </source>
</evidence>